<name>A0A0S3QV46_THET7</name>
<dbReference type="InterPro" id="IPR005077">
    <property type="entry name" value="Peptidase_C11"/>
</dbReference>
<feature type="chain" id="PRO_5006616441" description="Clostripain" evidence="1">
    <location>
        <begin position="23"/>
        <end position="413"/>
    </location>
</feature>
<keyword evidence="1" id="KW-0732">Signal</keyword>
<dbReference type="PANTHER" id="PTHR37835">
    <property type="entry name" value="ALPHA-CLOSTRIPAIN"/>
    <property type="match status" value="1"/>
</dbReference>
<evidence type="ECO:0000313" key="3">
    <source>
        <dbReference type="Proteomes" id="UP000063234"/>
    </source>
</evidence>
<evidence type="ECO:0000313" key="2">
    <source>
        <dbReference type="EMBL" id="BAT72179.1"/>
    </source>
</evidence>
<dbReference type="OrthoDB" id="5507507at2"/>
<dbReference type="STRING" id="1298851.TST_1392"/>
<dbReference type="Gene3D" id="3.40.50.11970">
    <property type="match status" value="1"/>
</dbReference>
<accession>A0A0S3QV46</accession>
<dbReference type="PROSITE" id="PS51257">
    <property type="entry name" value="PROKAR_LIPOPROTEIN"/>
    <property type="match status" value="1"/>
</dbReference>
<keyword evidence="3" id="KW-1185">Reference proteome</keyword>
<proteinExistence type="predicted"/>
<dbReference type="PANTHER" id="PTHR37835:SF1">
    <property type="entry name" value="ALPHA-CLOSTRIPAIN"/>
    <property type="match status" value="1"/>
</dbReference>
<dbReference type="KEGG" id="ttk:TST_1392"/>
<dbReference type="Pfam" id="PF03415">
    <property type="entry name" value="Peptidase_C11"/>
    <property type="match status" value="1"/>
</dbReference>
<dbReference type="AlphaFoldDB" id="A0A0S3QV46"/>
<evidence type="ECO:0000256" key="1">
    <source>
        <dbReference type="SAM" id="SignalP"/>
    </source>
</evidence>
<dbReference type="EMBL" id="AP013035">
    <property type="protein sequence ID" value="BAT72179.1"/>
    <property type="molecule type" value="Genomic_DNA"/>
</dbReference>
<gene>
    <name evidence="2" type="ORF">TST_1392</name>
</gene>
<reference evidence="3" key="1">
    <citation type="journal article" date="2018" name="Science">
        <title>A primordial and reversible TCA cycle in a facultatively chemolithoautotrophic thermophile.</title>
        <authorList>
            <person name="Nunoura T."/>
            <person name="Chikaraishi Y."/>
            <person name="Izaki R."/>
            <person name="Suwa T."/>
            <person name="Sato T."/>
            <person name="Harada T."/>
            <person name="Mori K."/>
            <person name="Kato Y."/>
            <person name="Miyazaki M."/>
            <person name="Shimamura S."/>
            <person name="Yanagawa K."/>
            <person name="Shuto A."/>
            <person name="Ohkouchi N."/>
            <person name="Fujita N."/>
            <person name="Takaki Y."/>
            <person name="Atomi H."/>
            <person name="Takai K."/>
        </authorList>
    </citation>
    <scope>NUCLEOTIDE SEQUENCE [LARGE SCALE GENOMIC DNA]</scope>
    <source>
        <strain evidence="3">DSM 17441 / JCM 13301 / NBRC 103674 / ABI70S6</strain>
    </source>
</reference>
<feature type="signal peptide" evidence="1">
    <location>
        <begin position="1"/>
        <end position="22"/>
    </location>
</feature>
<dbReference type="RefSeq" id="WP_068550165.1">
    <property type="nucleotide sequence ID" value="NZ_AP013035.1"/>
</dbReference>
<protein>
    <recommendedName>
        <fullName evidence="4">Clostripain</fullName>
    </recommendedName>
</protein>
<dbReference type="Proteomes" id="UP000063234">
    <property type="component" value="Chromosome"/>
</dbReference>
<sequence>MKKLLHLLAVLLSGSLLLTSCGGGGGGGGGTKSPEQTEWLVLIYMDGDNSLSSATDDDIGEIQRVHFPSSVKAVVLVDTNGNLGGEILETVQGSLSKTSDIDEPNMGDPNTLINFVETYYNKYKPRKLALIMWDHGYGWRGLEESLPLTREAAIDENDNDYLFMFEMVEALNALKQKNISFDLIGFDECLMGTMEVLYDLKDFAEVIVASENEEPFDGWNYTLLFNKLSNNPNMDPITLAYAIVDSYREAYENNCIDYVDYGCTLAAFTKNQIDDLVKNVNEIANLYDSTIFDAFNNTRTDALENPNYPEFVDLTNFAERLNNNLASSCQACVEIKNTMNTVYKVLIDTQFQGLAIYFPKNTDPDTDCYFSTFSSNTTCIFDYNITVHNYYNPFTETQWDDFLKNYYRDLNNY</sequence>
<organism evidence="2 3">
    <name type="scientific">Thermosulfidibacter takaii (strain DSM 17441 / JCM 13301 / NBRC 103674 / ABI70S6)</name>
    <dbReference type="NCBI Taxonomy" id="1298851"/>
    <lineage>
        <taxon>Bacteria</taxon>
        <taxon>Pseudomonadati</taxon>
        <taxon>Thermosulfidibacterota</taxon>
        <taxon>Thermosulfidibacteria</taxon>
        <taxon>Thermosulfidibacterales</taxon>
        <taxon>Thermosulfidibacteraceae</taxon>
    </lineage>
</organism>
<evidence type="ECO:0008006" key="4">
    <source>
        <dbReference type="Google" id="ProtNLM"/>
    </source>
</evidence>